<dbReference type="InterPro" id="IPR023214">
    <property type="entry name" value="HAD_sf"/>
</dbReference>
<dbReference type="PANTHER" id="PTHR43434">
    <property type="entry name" value="PHOSPHOGLYCOLATE PHOSPHATASE"/>
    <property type="match status" value="1"/>
</dbReference>
<dbReference type="KEGG" id="mdn:JT25_011720"/>
<dbReference type="GO" id="GO:0005829">
    <property type="term" value="C:cytosol"/>
    <property type="evidence" value="ECO:0007669"/>
    <property type="project" value="TreeGrafter"/>
</dbReference>
<dbReference type="STRING" id="1538553.JT25_011720"/>
<organism evidence="1 2">
    <name type="scientific">Methylomonas denitrificans</name>
    <dbReference type="NCBI Taxonomy" id="1538553"/>
    <lineage>
        <taxon>Bacteria</taxon>
        <taxon>Pseudomonadati</taxon>
        <taxon>Pseudomonadota</taxon>
        <taxon>Gammaproteobacteria</taxon>
        <taxon>Methylococcales</taxon>
        <taxon>Methylococcaceae</taxon>
        <taxon>Methylomonas</taxon>
    </lineage>
</organism>
<keyword evidence="1" id="KW-0378">Hydrolase</keyword>
<dbReference type="SFLD" id="SFLDS00003">
    <property type="entry name" value="Haloacid_Dehalogenase"/>
    <property type="match status" value="1"/>
</dbReference>
<proteinExistence type="predicted"/>
<dbReference type="AlphaFoldDB" id="A0A126T5X7"/>
<dbReference type="GO" id="GO:0006281">
    <property type="term" value="P:DNA repair"/>
    <property type="evidence" value="ECO:0007669"/>
    <property type="project" value="TreeGrafter"/>
</dbReference>
<dbReference type="OrthoDB" id="9773910at2"/>
<dbReference type="NCBIfam" id="TIGR01509">
    <property type="entry name" value="HAD-SF-IA-v3"/>
    <property type="match status" value="1"/>
</dbReference>
<dbReference type="PANTHER" id="PTHR43434:SF3">
    <property type="entry name" value="GMP_IMP NUCLEOTIDASE YRFG"/>
    <property type="match status" value="1"/>
</dbReference>
<dbReference type="SUPFAM" id="SSF56784">
    <property type="entry name" value="HAD-like"/>
    <property type="match status" value="1"/>
</dbReference>
<dbReference type="Proteomes" id="UP000030512">
    <property type="component" value="Chromosome"/>
</dbReference>
<gene>
    <name evidence="1" type="ORF">JT25_011720</name>
</gene>
<dbReference type="GO" id="GO:0008967">
    <property type="term" value="F:phosphoglycolate phosphatase activity"/>
    <property type="evidence" value="ECO:0007669"/>
    <property type="project" value="TreeGrafter"/>
</dbReference>
<dbReference type="Pfam" id="PF00702">
    <property type="entry name" value="Hydrolase"/>
    <property type="match status" value="1"/>
</dbReference>
<dbReference type="InterPro" id="IPR006439">
    <property type="entry name" value="HAD-SF_hydro_IA"/>
</dbReference>
<dbReference type="InterPro" id="IPR036412">
    <property type="entry name" value="HAD-like_sf"/>
</dbReference>
<dbReference type="CDD" id="cd01427">
    <property type="entry name" value="HAD_like"/>
    <property type="match status" value="1"/>
</dbReference>
<dbReference type="RefSeq" id="WP_036275076.1">
    <property type="nucleotide sequence ID" value="NZ_CP014476.1"/>
</dbReference>
<dbReference type="Gene3D" id="3.40.50.1000">
    <property type="entry name" value="HAD superfamily/HAD-like"/>
    <property type="match status" value="1"/>
</dbReference>
<dbReference type="EMBL" id="CP014476">
    <property type="protein sequence ID" value="AMK77144.1"/>
    <property type="molecule type" value="Genomic_DNA"/>
</dbReference>
<dbReference type="InterPro" id="IPR050155">
    <property type="entry name" value="HAD-like_hydrolase_sf"/>
</dbReference>
<protein>
    <submittedName>
        <fullName evidence="1">HAD family hydrolase</fullName>
    </submittedName>
</protein>
<reference evidence="1 2" key="1">
    <citation type="journal article" date="2015" name="Environ. Microbiol.">
        <title>Methane oxidation coupled to nitrate reduction under hypoxia by the Gammaproteobacterium Methylomonas denitrificans, sp. nov. type strain FJG1.</title>
        <authorList>
            <person name="Kits K.D."/>
            <person name="Klotz M.G."/>
            <person name="Stein L.Y."/>
        </authorList>
    </citation>
    <scope>NUCLEOTIDE SEQUENCE [LARGE SCALE GENOMIC DNA]</scope>
    <source>
        <strain evidence="1 2">FJG1</strain>
    </source>
</reference>
<accession>A0A126T5X7</accession>
<keyword evidence="2" id="KW-1185">Reference proteome</keyword>
<evidence type="ECO:0000313" key="2">
    <source>
        <dbReference type="Proteomes" id="UP000030512"/>
    </source>
</evidence>
<name>A0A126T5X7_9GAMM</name>
<dbReference type="SFLD" id="SFLDG01129">
    <property type="entry name" value="C1.5:_HAD__Beta-PGM__Phosphata"/>
    <property type="match status" value="1"/>
</dbReference>
<dbReference type="NCBIfam" id="NF011564">
    <property type="entry name" value="PRK14988.1"/>
    <property type="match status" value="1"/>
</dbReference>
<evidence type="ECO:0000313" key="1">
    <source>
        <dbReference type="EMBL" id="AMK77144.1"/>
    </source>
</evidence>
<sequence length="218" mass="24976">MLNWKQIDTVLLDMDGTLLDLNFDNHFWQEFVPLRFAELYSLTLEEAKQQLAPRFKAMEGKLEWYCLDYWTQELALNIAGLKQELAGLIAVHPHVTEFLDAARAGGKRLLLVTNAHRDSLNLKMEKTCLHGFFDEIVSSHDFGFAKEQQDFWQILQDKHLFEKDRTLLVDDSVAVLTSARAFGIAHLVSISKPDSQRPVRQVAEFAAVEDFRALMPGL</sequence>